<dbReference type="InterPro" id="IPR050108">
    <property type="entry name" value="CDK"/>
</dbReference>
<comment type="catalytic activity">
    <reaction evidence="9">
        <text>L-threonyl-[protein] + ATP = O-phospho-L-threonyl-[protein] + ADP + H(+)</text>
        <dbReference type="Rhea" id="RHEA:46608"/>
        <dbReference type="Rhea" id="RHEA-COMP:11060"/>
        <dbReference type="Rhea" id="RHEA-COMP:11605"/>
        <dbReference type="ChEBI" id="CHEBI:15378"/>
        <dbReference type="ChEBI" id="CHEBI:30013"/>
        <dbReference type="ChEBI" id="CHEBI:30616"/>
        <dbReference type="ChEBI" id="CHEBI:61977"/>
        <dbReference type="ChEBI" id="CHEBI:456216"/>
        <dbReference type="EC" id="2.7.11.22"/>
    </reaction>
</comment>
<dbReference type="Proteomes" id="UP000095284">
    <property type="component" value="Unplaced"/>
</dbReference>
<sequence>MGHYNDQVDDVAGPSTSFTSNPTQDELQQKAAELRQRLLEKRKLIHNGENKAHNKGGIVKEEVIETISEFLDSDHAKERAEELRLRLMLKQKMASKVKKAKDLEPEIKRKSLGSSFDHDERYYVQPSPSTDDEVDARTPDIGDMRFEDMTEEQKGQLSPDELHLKEQQYQQRLIARLPPFYPGIFGSRSVKEYKFIRRIEEGTFGIVYEALELDSDVTVALKRLKLNNEKEGFPITSLREINMLMKCRLHKNIVRLIEVVTGSTMDKFYLVMEYVPHDVRKLIKLMVKKNKHFTIAQTKTLMLQLLSGISFMHSEWVIHRDLKPSNLLLTHDNVLKIGDFGLCREYGDPLKPYTPVVVTLWYRCPELLLGAKLYSTKVDMWSIGCIFGEFLKLKPMFQGSSEIDQLNKIFLDTGVPNETVWPGYKDLPGIPRCIFPSAPFNQFRSKYLKDVCSENGLDLLQRLLALCPERRISAEEALKHKFFTEKPEPASFESFPTWPENLEKFKNPPILALSQSLNSSQRILCRCQGIGFTPPSQKKPSKRSLFSALGFLWEPRRSLFITIPWRTSTASWKKESDFSSSNTVIATLKKDSIRSLKPQKKMKSQQGYQSLIENDSLFKQAFKKYKKRNGKVDLDDVIDVKMTDSIKGIVCRPIQTDLKLDNVGIGLRPISEWSLATLTHRPGLYILNNIITEEGQIELAKKCLLEYSEPPNVTNLTVDGSYNQSDVFLNRSEKLRWVTMGNDYNWTDKIYADRPRNRLPDEIVKFADLVSRILGLGPMAPDAVIMNFYPSKATLSPHVDRSERSIEKPLISISLGQSAIYLSGGASLDDPIDPILLHSGDVLVMHGAQRLVYHAVPRILKLRRFSKMEGINERVLEYINNCRLNITIRQVDERTEDNGLSEGKHLVSVKQGDQGDSLLRLEKQKIESGSLQIPRNADISA</sequence>
<feature type="compositionally biased region" description="Polar residues" evidence="11">
    <location>
        <begin position="14"/>
        <end position="26"/>
    </location>
</feature>
<evidence type="ECO:0000256" key="5">
    <source>
        <dbReference type="ARBA" id="ARBA00022679"/>
    </source>
</evidence>
<keyword evidence="6" id="KW-0547">Nucleotide-binding</keyword>
<evidence type="ECO:0000256" key="10">
    <source>
        <dbReference type="ARBA" id="ARBA00048367"/>
    </source>
</evidence>
<evidence type="ECO:0000256" key="1">
    <source>
        <dbReference type="ARBA" id="ARBA00001954"/>
    </source>
</evidence>
<dbReference type="InterPro" id="IPR008271">
    <property type="entry name" value="Ser/Thr_kinase_AS"/>
</dbReference>
<dbReference type="GO" id="GO:0005524">
    <property type="term" value="F:ATP binding"/>
    <property type="evidence" value="ECO:0007669"/>
    <property type="project" value="UniProtKB-KW"/>
</dbReference>
<dbReference type="Proteomes" id="UP000582659">
    <property type="component" value="Unassembled WGS sequence"/>
</dbReference>
<feature type="domain" description="Fe2OG dioxygenase" evidence="13">
    <location>
        <begin position="780"/>
        <end position="892"/>
    </location>
</feature>
<keyword evidence="7" id="KW-0418">Kinase</keyword>
<dbReference type="InterPro" id="IPR005123">
    <property type="entry name" value="Oxoglu/Fe-dep_dioxygenase_dom"/>
</dbReference>
<comment type="catalytic activity">
    <reaction evidence="10">
        <text>L-seryl-[protein] + ATP = O-phospho-L-seryl-[protein] + ADP + H(+)</text>
        <dbReference type="Rhea" id="RHEA:17989"/>
        <dbReference type="Rhea" id="RHEA-COMP:9863"/>
        <dbReference type="Rhea" id="RHEA-COMP:11604"/>
        <dbReference type="ChEBI" id="CHEBI:15378"/>
        <dbReference type="ChEBI" id="CHEBI:29999"/>
        <dbReference type="ChEBI" id="CHEBI:30616"/>
        <dbReference type="ChEBI" id="CHEBI:83421"/>
        <dbReference type="ChEBI" id="CHEBI:456216"/>
        <dbReference type="EC" id="2.7.11.22"/>
    </reaction>
</comment>
<reference evidence="15" key="2">
    <citation type="submission" date="2020-08" db="EMBL/GenBank/DDBJ databases">
        <authorList>
            <person name="Kikuchi T."/>
        </authorList>
    </citation>
    <scope>NUCLEOTIDE SEQUENCE</scope>
    <source>
        <strain evidence="14">Ka4C1</strain>
    </source>
</reference>
<dbReference type="EC" id="2.7.11.22" evidence="3"/>
<evidence type="ECO:0000313" key="17">
    <source>
        <dbReference type="Proteomes" id="UP000659654"/>
    </source>
</evidence>
<name>A0A1I7SWJ0_BURXY</name>
<dbReference type="FunFam" id="1.10.510.10:FF:000533">
    <property type="entry name" value="cyclin-dependent kinase 10"/>
    <property type="match status" value="1"/>
</dbReference>
<dbReference type="OrthoDB" id="647at2759"/>
<organism evidence="16 18">
    <name type="scientific">Bursaphelenchus xylophilus</name>
    <name type="common">Pinewood nematode worm</name>
    <name type="synonym">Aphelenchoides xylophilus</name>
    <dbReference type="NCBI Taxonomy" id="6326"/>
    <lineage>
        <taxon>Eukaryota</taxon>
        <taxon>Metazoa</taxon>
        <taxon>Ecdysozoa</taxon>
        <taxon>Nematoda</taxon>
        <taxon>Chromadorea</taxon>
        <taxon>Rhabditida</taxon>
        <taxon>Tylenchina</taxon>
        <taxon>Tylenchomorpha</taxon>
        <taxon>Aphelenchoidea</taxon>
        <taxon>Aphelenchoididae</taxon>
        <taxon>Bursaphelenchus</taxon>
    </lineage>
</organism>
<dbReference type="Pfam" id="PF13532">
    <property type="entry name" value="2OG-FeII_Oxy_2"/>
    <property type="match status" value="1"/>
</dbReference>
<gene>
    <name evidence="14" type="ORF">BXYJ_LOCUS4511</name>
</gene>
<dbReference type="eggNOG" id="KOG2731">
    <property type="taxonomic scope" value="Eukaryota"/>
</dbReference>
<evidence type="ECO:0000313" key="16">
    <source>
        <dbReference type="Proteomes" id="UP000095284"/>
    </source>
</evidence>
<dbReference type="SUPFAM" id="SSF56112">
    <property type="entry name" value="Protein kinase-like (PK-like)"/>
    <property type="match status" value="1"/>
</dbReference>
<keyword evidence="17" id="KW-1185">Reference proteome</keyword>
<keyword evidence="8" id="KW-0067">ATP-binding</keyword>
<dbReference type="PANTHER" id="PTHR24056">
    <property type="entry name" value="CELL DIVISION PROTEIN KINASE"/>
    <property type="match status" value="1"/>
</dbReference>
<dbReference type="SUPFAM" id="SSF51197">
    <property type="entry name" value="Clavaminate synthase-like"/>
    <property type="match status" value="1"/>
</dbReference>
<evidence type="ECO:0000256" key="7">
    <source>
        <dbReference type="ARBA" id="ARBA00022777"/>
    </source>
</evidence>
<evidence type="ECO:0000313" key="15">
    <source>
        <dbReference type="EMBL" id="CAG9099486.1"/>
    </source>
</evidence>
<feature type="domain" description="Protein kinase" evidence="12">
    <location>
        <begin position="193"/>
        <end position="483"/>
    </location>
</feature>
<accession>A0A1I7SWJ0</accession>
<keyword evidence="4" id="KW-0723">Serine/threonine-protein kinase</keyword>
<dbReference type="GO" id="GO:0004693">
    <property type="term" value="F:cyclin-dependent protein serine/threonine kinase activity"/>
    <property type="evidence" value="ECO:0007669"/>
    <property type="project" value="UniProtKB-EC"/>
</dbReference>
<dbReference type="InterPro" id="IPR027450">
    <property type="entry name" value="AlkB-like"/>
</dbReference>
<evidence type="ECO:0000256" key="8">
    <source>
        <dbReference type="ARBA" id="ARBA00022840"/>
    </source>
</evidence>
<evidence type="ECO:0000256" key="9">
    <source>
        <dbReference type="ARBA" id="ARBA00047811"/>
    </source>
</evidence>
<dbReference type="Gene3D" id="3.30.200.20">
    <property type="entry name" value="Phosphorylase Kinase, domain 1"/>
    <property type="match status" value="1"/>
</dbReference>
<evidence type="ECO:0000256" key="2">
    <source>
        <dbReference type="ARBA" id="ARBA00006485"/>
    </source>
</evidence>
<reference evidence="18" key="1">
    <citation type="submission" date="2016-11" db="UniProtKB">
        <authorList>
            <consortium name="WormBaseParasite"/>
        </authorList>
    </citation>
    <scope>IDENTIFICATION</scope>
</reference>
<dbReference type="PROSITE" id="PS50011">
    <property type="entry name" value="PROTEIN_KINASE_DOM"/>
    <property type="match status" value="1"/>
</dbReference>
<dbReference type="EMBL" id="CAJFCV020000002">
    <property type="protein sequence ID" value="CAG9099486.1"/>
    <property type="molecule type" value="Genomic_DNA"/>
</dbReference>
<dbReference type="AlphaFoldDB" id="A0A1I7SWJ0"/>
<dbReference type="InterPro" id="IPR011009">
    <property type="entry name" value="Kinase-like_dom_sf"/>
</dbReference>
<dbReference type="PROSITE" id="PS51471">
    <property type="entry name" value="FE2OG_OXY"/>
    <property type="match status" value="1"/>
</dbReference>
<dbReference type="WBParaSite" id="BXY_1742100.1">
    <property type="protein sequence ID" value="BXY_1742100.1"/>
    <property type="gene ID" value="BXY_1742100"/>
</dbReference>
<feature type="region of interest" description="Disordered" evidence="11">
    <location>
        <begin position="118"/>
        <end position="139"/>
    </location>
</feature>
<dbReference type="EMBL" id="CAJFDI010000002">
    <property type="protein sequence ID" value="CAD5216401.1"/>
    <property type="molecule type" value="Genomic_DNA"/>
</dbReference>
<evidence type="ECO:0000313" key="18">
    <source>
        <dbReference type="WBParaSite" id="BXY_1742100.1"/>
    </source>
</evidence>
<evidence type="ECO:0000256" key="4">
    <source>
        <dbReference type="ARBA" id="ARBA00022527"/>
    </source>
</evidence>
<evidence type="ECO:0000313" key="14">
    <source>
        <dbReference type="EMBL" id="CAD5216401.1"/>
    </source>
</evidence>
<dbReference type="PANTHER" id="PTHR24056:SF107">
    <property type="entry name" value="CYCLIN-DEPENDENT KINASE 11A-RELATED"/>
    <property type="match status" value="1"/>
</dbReference>
<dbReference type="eggNOG" id="KOG0663">
    <property type="taxonomic scope" value="Eukaryota"/>
</dbReference>
<evidence type="ECO:0000256" key="3">
    <source>
        <dbReference type="ARBA" id="ARBA00012425"/>
    </source>
</evidence>
<comment type="cofactor">
    <cofactor evidence="1">
        <name>Fe(2+)</name>
        <dbReference type="ChEBI" id="CHEBI:29033"/>
    </cofactor>
</comment>
<dbReference type="GO" id="GO:0040019">
    <property type="term" value="P:positive regulation of embryonic development"/>
    <property type="evidence" value="ECO:0007669"/>
    <property type="project" value="UniProtKB-ARBA"/>
</dbReference>
<feature type="region of interest" description="Disordered" evidence="11">
    <location>
        <begin position="1"/>
        <end position="29"/>
    </location>
</feature>
<dbReference type="Proteomes" id="UP000659654">
    <property type="component" value="Unassembled WGS sequence"/>
</dbReference>
<evidence type="ECO:0000256" key="11">
    <source>
        <dbReference type="SAM" id="MobiDB-lite"/>
    </source>
</evidence>
<proteinExistence type="inferred from homology"/>
<keyword evidence="5" id="KW-0808">Transferase</keyword>
<dbReference type="SMR" id="A0A1I7SWJ0"/>
<dbReference type="GO" id="GO:0007346">
    <property type="term" value="P:regulation of mitotic cell cycle"/>
    <property type="evidence" value="ECO:0007669"/>
    <property type="project" value="TreeGrafter"/>
</dbReference>
<evidence type="ECO:0000259" key="13">
    <source>
        <dbReference type="PROSITE" id="PS51471"/>
    </source>
</evidence>
<dbReference type="Gene3D" id="1.10.510.10">
    <property type="entry name" value="Transferase(Phosphotransferase) domain 1"/>
    <property type="match status" value="1"/>
</dbReference>
<dbReference type="FunFam" id="3.30.200.20:FF:000054">
    <property type="entry name" value="Cyclin-dependent kinase 11B"/>
    <property type="match status" value="1"/>
</dbReference>
<dbReference type="SMART" id="SM00220">
    <property type="entry name" value="S_TKc"/>
    <property type="match status" value="1"/>
</dbReference>
<evidence type="ECO:0000259" key="12">
    <source>
        <dbReference type="PROSITE" id="PS50011"/>
    </source>
</evidence>
<dbReference type="InterPro" id="IPR000719">
    <property type="entry name" value="Prot_kinase_dom"/>
</dbReference>
<dbReference type="PROSITE" id="PS00108">
    <property type="entry name" value="PROTEIN_KINASE_ST"/>
    <property type="match status" value="1"/>
</dbReference>
<dbReference type="GO" id="GO:0005634">
    <property type="term" value="C:nucleus"/>
    <property type="evidence" value="ECO:0007669"/>
    <property type="project" value="TreeGrafter"/>
</dbReference>
<dbReference type="InterPro" id="IPR037151">
    <property type="entry name" value="AlkB-like_sf"/>
</dbReference>
<evidence type="ECO:0000256" key="6">
    <source>
        <dbReference type="ARBA" id="ARBA00022741"/>
    </source>
</evidence>
<comment type="similarity">
    <text evidence="2">Belongs to the protein kinase superfamily. CMGC Ser/Thr protein kinase family. CDC2/CDKX subfamily.</text>
</comment>
<dbReference type="Pfam" id="PF00069">
    <property type="entry name" value="Pkinase"/>
    <property type="match status" value="1"/>
</dbReference>
<protein>
    <recommendedName>
        <fullName evidence="3">cyclin-dependent kinase</fullName>
        <ecNumber evidence="3">2.7.11.22</ecNumber>
    </recommendedName>
</protein>
<dbReference type="Gene3D" id="2.60.120.590">
    <property type="entry name" value="Alpha-ketoglutarate-dependent dioxygenase AlkB-like"/>
    <property type="match status" value="1"/>
</dbReference>